<protein>
    <recommendedName>
        <fullName evidence="3">Lipoprotein</fullName>
    </recommendedName>
</protein>
<organism evidence="1 2">
    <name type="scientific">Herbaspirillum rhizosphaerae</name>
    <dbReference type="NCBI Taxonomy" id="346179"/>
    <lineage>
        <taxon>Bacteria</taxon>
        <taxon>Pseudomonadati</taxon>
        <taxon>Pseudomonadota</taxon>
        <taxon>Betaproteobacteria</taxon>
        <taxon>Burkholderiales</taxon>
        <taxon>Oxalobacteraceae</taxon>
        <taxon>Herbaspirillum</taxon>
    </lineage>
</organism>
<name>A0ABW8Z4V5_9BURK</name>
<dbReference type="RefSeq" id="WP_408165444.1">
    <property type="nucleotide sequence ID" value="NZ_JAQQFR010000002.1"/>
</dbReference>
<comment type="caution">
    <text evidence="1">The sequence shown here is derived from an EMBL/GenBank/DDBJ whole genome shotgun (WGS) entry which is preliminary data.</text>
</comment>
<proteinExistence type="predicted"/>
<gene>
    <name evidence="1" type="ORF">PQR63_02675</name>
</gene>
<evidence type="ECO:0000313" key="2">
    <source>
        <dbReference type="Proteomes" id="UP001629214"/>
    </source>
</evidence>
<accession>A0ABW8Z4V5</accession>
<dbReference type="EMBL" id="JAQQFR010000002">
    <property type="protein sequence ID" value="MFL9877273.1"/>
    <property type="molecule type" value="Genomic_DNA"/>
</dbReference>
<keyword evidence="2" id="KW-1185">Reference proteome</keyword>
<dbReference type="Proteomes" id="UP001629214">
    <property type="component" value="Unassembled WGS sequence"/>
</dbReference>
<sequence>MRQAALISIILAAFLTTACQRKGEPPKPTVSLVTVAARAG</sequence>
<evidence type="ECO:0008006" key="3">
    <source>
        <dbReference type="Google" id="ProtNLM"/>
    </source>
</evidence>
<evidence type="ECO:0000313" key="1">
    <source>
        <dbReference type="EMBL" id="MFL9877273.1"/>
    </source>
</evidence>
<dbReference type="PROSITE" id="PS51257">
    <property type="entry name" value="PROKAR_LIPOPROTEIN"/>
    <property type="match status" value="1"/>
</dbReference>
<reference evidence="1 2" key="1">
    <citation type="journal article" date="2024" name="Chem. Sci.">
        <title>Discovery of megapolipeptins by genome mining of a Burkholderiales bacteria collection.</title>
        <authorList>
            <person name="Paulo B.S."/>
            <person name="Recchia M.J.J."/>
            <person name="Lee S."/>
            <person name="Fergusson C.H."/>
            <person name="Romanowski S.B."/>
            <person name="Hernandez A."/>
            <person name="Krull N."/>
            <person name="Liu D.Y."/>
            <person name="Cavanagh H."/>
            <person name="Bos A."/>
            <person name="Gray C.A."/>
            <person name="Murphy B.T."/>
            <person name="Linington R.G."/>
            <person name="Eustaquio A.S."/>
        </authorList>
    </citation>
    <scope>NUCLEOTIDE SEQUENCE [LARGE SCALE GENOMIC DNA]</scope>
    <source>
        <strain evidence="1 2">RL21-008-BIB-B</strain>
    </source>
</reference>